<reference evidence="1 2" key="1">
    <citation type="journal article" date="2006" name="Science">
        <title>Genome of rice cluster I archaea -- the key methane producers in the rice rhizosphere.</title>
        <authorList>
            <person name="Erkel C."/>
            <person name="Kube M."/>
            <person name="Reinhardt R."/>
            <person name="Liesack W."/>
        </authorList>
    </citation>
    <scope>NUCLEOTIDE SEQUENCE [LARGE SCALE GENOMIC DNA]</scope>
    <source>
        <strain evidence="2">DSM 22066 / NBRC 105507 / MRE50</strain>
    </source>
</reference>
<dbReference type="InterPro" id="IPR036825">
    <property type="entry name" value="MTH865-like_sf"/>
</dbReference>
<keyword evidence="2" id="KW-1185">Reference proteome</keyword>
<proteinExistence type="predicted"/>
<protein>
    <recommendedName>
        <fullName evidence="3">MTH865-like family protein</fullName>
    </recommendedName>
</protein>
<evidence type="ECO:0000313" key="1">
    <source>
        <dbReference type="EMBL" id="CAJ37754.1"/>
    </source>
</evidence>
<dbReference type="Pfam" id="PF07747">
    <property type="entry name" value="MTH865"/>
    <property type="match status" value="1"/>
</dbReference>
<gene>
    <name evidence="1" type="ORF">RCIX2713</name>
</gene>
<organism evidence="1 2">
    <name type="scientific">Methanocella arvoryzae (strain DSM 22066 / NBRC 105507 / MRE50)</name>
    <dbReference type="NCBI Taxonomy" id="351160"/>
    <lineage>
        <taxon>Archaea</taxon>
        <taxon>Methanobacteriati</taxon>
        <taxon>Methanobacteriota</taxon>
        <taxon>Stenosarchaea group</taxon>
        <taxon>Methanomicrobia</taxon>
        <taxon>Methanocellales</taxon>
        <taxon>Methanocellaceae</taxon>
        <taxon>Methanocella</taxon>
    </lineage>
</organism>
<evidence type="ECO:0000313" key="2">
    <source>
        <dbReference type="Proteomes" id="UP000000663"/>
    </source>
</evidence>
<dbReference type="eggNOG" id="arCOG02797">
    <property type="taxonomic scope" value="Archaea"/>
</dbReference>
<dbReference type="AlphaFoldDB" id="Q0W1I9"/>
<evidence type="ECO:0008006" key="3">
    <source>
        <dbReference type="Google" id="ProtNLM"/>
    </source>
</evidence>
<dbReference type="KEGG" id="rci:RCIX2713"/>
<sequence>MVNEMAEDPSILGAPSGTPESISEMDAIKANIVEQLISCGVKFPIESKKELMEIYPYGTPIKCRYKGKETSIHDLIPQIDDSLFPIKTPGDAAAALLSRCEVGQK</sequence>
<dbReference type="EMBL" id="AM114193">
    <property type="protein sequence ID" value="CAJ37754.1"/>
    <property type="molecule type" value="Genomic_DNA"/>
</dbReference>
<name>Q0W1I9_METAR</name>
<accession>Q0W1I9</accession>
<dbReference type="STRING" id="351160.RCIX2713"/>
<dbReference type="Proteomes" id="UP000000663">
    <property type="component" value="Chromosome"/>
</dbReference>
<dbReference type="SUPFAM" id="SSF69025">
    <property type="entry name" value="Hypothetical protein MTH865"/>
    <property type="match status" value="1"/>
</dbReference>
<dbReference type="Gene3D" id="1.10.238.80">
    <property type="entry name" value="MTH865-like"/>
    <property type="match status" value="1"/>
</dbReference>
<dbReference type="InterPro" id="IPR024093">
    <property type="entry name" value="Uncharacterised_MTH865"/>
</dbReference>